<evidence type="ECO:0000256" key="2">
    <source>
        <dbReference type="ARBA" id="ARBA00011955"/>
    </source>
</evidence>
<evidence type="ECO:0000256" key="10">
    <source>
        <dbReference type="ARBA" id="ARBA00022827"/>
    </source>
</evidence>
<evidence type="ECO:0000256" key="15">
    <source>
        <dbReference type="ARBA" id="ARBA00031306"/>
    </source>
</evidence>
<dbReference type="GO" id="GO:0016740">
    <property type="term" value="F:transferase activity"/>
    <property type="evidence" value="ECO:0007669"/>
    <property type="project" value="UniProtKB-UniRule"/>
</dbReference>
<dbReference type="PIRSF" id="PIRSF006268">
    <property type="entry name" value="ApbE"/>
    <property type="match status" value="1"/>
</dbReference>
<evidence type="ECO:0000256" key="9">
    <source>
        <dbReference type="ARBA" id="ARBA00022729"/>
    </source>
</evidence>
<evidence type="ECO:0000313" key="21">
    <source>
        <dbReference type="Proteomes" id="UP000245812"/>
    </source>
</evidence>
<keyword evidence="12" id="KW-0472">Membrane</keyword>
<comment type="cofactor">
    <cofactor evidence="19">
        <name>Mg(2+)</name>
        <dbReference type="ChEBI" id="CHEBI:18420"/>
    </cofactor>
    <cofactor evidence="19">
        <name>Mn(2+)</name>
        <dbReference type="ChEBI" id="CHEBI:29035"/>
    </cofactor>
    <text evidence="19">Magnesium. Can also use manganese.</text>
</comment>
<keyword evidence="7 18" id="KW-0808">Transferase</keyword>
<keyword evidence="6 18" id="KW-0285">Flavoprotein</keyword>
<dbReference type="AlphaFoldDB" id="A0A316IGG0"/>
<evidence type="ECO:0000256" key="11">
    <source>
        <dbReference type="ARBA" id="ARBA00022842"/>
    </source>
</evidence>
<evidence type="ECO:0000256" key="17">
    <source>
        <dbReference type="ARBA" id="ARBA00060485"/>
    </source>
</evidence>
<evidence type="ECO:0000256" key="5">
    <source>
        <dbReference type="ARBA" id="ARBA00022519"/>
    </source>
</evidence>
<comment type="catalytic activity">
    <reaction evidence="16 18">
        <text>L-threonyl-[protein] + FAD = FMN-L-threonyl-[protein] + AMP + H(+)</text>
        <dbReference type="Rhea" id="RHEA:36847"/>
        <dbReference type="Rhea" id="RHEA-COMP:11060"/>
        <dbReference type="Rhea" id="RHEA-COMP:11061"/>
        <dbReference type="ChEBI" id="CHEBI:15378"/>
        <dbReference type="ChEBI" id="CHEBI:30013"/>
        <dbReference type="ChEBI" id="CHEBI:57692"/>
        <dbReference type="ChEBI" id="CHEBI:74257"/>
        <dbReference type="ChEBI" id="CHEBI:456215"/>
        <dbReference type="EC" id="2.7.1.180"/>
    </reaction>
</comment>
<name>A0A316IGG0_9GAMM</name>
<dbReference type="FunFam" id="3.10.520.10:FF:000001">
    <property type="entry name" value="FAD:protein FMN transferase"/>
    <property type="match status" value="1"/>
</dbReference>
<feature type="binding site" evidence="19">
    <location>
        <position position="280"/>
    </location>
    <ligand>
        <name>Mg(2+)</name>
        <dbReference type="ChEBI" id="CHEBI:18420"/>
    </ligand>
</feature>
<keyword evidence="14 20" id="KW-0449">Lipoprotein</keyword>
<accession>A0A316IGG0</accession>
<dbReference type="Proteomes" id="UP000245812">
    <property type="component" value="Unassembled WGS sequence"/>
</dbReference>
<comment type="similarity">
    <text evidence="1 18">Belongs to the ApbE family.</text>
</comment>
<protein>
    <recommendedName>
        <fullName evidence="3 18">FAD:protein FMN transferase</fullName>
        <ecNumber evidence="2 18">2.7.1.180</ecNumber>
    </recommendedName>
    <alternativeName>
        <fullName evidence="15 18">Flavin transferase</fullName>
    </alternativeName>
</protein>
<evidence type="ECO:0000313" key="20">
    <source>
        <dbReference type="EMBL" id="PWK92119.1"/>
    </source>
</evidence>
<keyword evidence="8 18" id="KW-0479">Metal-binding</keyword>
<evidence type="ECO:0000256" key="4">
    <source>
        <dbReference type="ARBA" id="ARBA00022475"/>
    </source>
</evidence>
<dbReference type="PANTHER" id="PTHR30040:SF2">
    <property type="entry name" value="FAD:PROTEIN FMN TRANSFERASE"/>
    <property type="match status" value="1"/>
</dbReference>
<dbReference type="EC" id="2.7.1.180" evidence="2 18"/>
<proteinExistence type="inferred from homology"/>
<sequence>MTPGAADPAAAPALHALAGETMGTTWSVRLVAPAGTAPEPLRRGVQDQLDAVDAQMSTYKPHSALSRFNAAPAGSWHALPEACFRVMAHALRVAEDTDGAYDPTVGPLVNLWGFGPDARGAQPPAREAVEAARRRVGWQRIRLDPAQRRAWQPGGACVDLSSVAKGYAVDRVGQWLDAAGIRAWLVEVGGEFKGRGRKPDGTPWRVGIERPPAGGPHEAERFGHVIALDGRAVATSGDYRRHYTVGGTRVSHHIDPRTGLPVPTAVASVSVLADEAMHADPLGTALTVLGAERGLAYAQARGLAALFILRGAHGFEERMTPAFAAALAA</sequence>
<comment type="caution">
    <text evidence="20">The sequence shown here is derived from an EMBL/GenBank/DDBJ whole genome shotgun (WGS) entry which is preliminary data.</text>
</comment>
<evidence type="ECO:0000256" key="16">
    <source>
        <dbReference type="ARBA" id="ARBA00048540"/>
    </source>
</evidence>
<keyword evidence="13" id="KW-0564">Palmitate</keyword>
<dbReference type="GO" id="GO:0046872">
    <property type="term" value="F:metal ion binding"/>
    <property type="evidence" value="ECO:0007669"/>
    <property type="project" value="UniProtKB-UniRule"/>
</dbReference>
<evidence type="ECO:0000256" key="14">
    <source>
        <dbReference type="ARBA" id="ARBA00023288"/>
    </source>
</evidence>
<evidence type="ECO:0000256" key="3">
    <source>
        <dbReference type="ARBA" id="ARBA00016337"/>
    </source>
</evidence>
<organism evidence="20 21">
    <name type="scientific">Fulvimonas soli</name>
    <dbReference type="NCBI Taxonomy" id="155197"/>
    <lineage>
        <taxon>Bacteria</taxon>
        <taxon>Pseudomonadati</taxon>
        <taxon>Pseudomonadota</taxon>
        <taxon>Gammaproteobacteria</taxon>
        <taxon>Lysobacterales</taxon>
        <taxon>Rhodanobacteraceae</taxon>
        <taxon>Fulvimonas</taxon>
    </lineage>
</organism>
<evidence type="ECO:0000256" key="1">
    <source>
        <dbReference type="ARBA" id="ARBA00008282"/>
    </source>
</evidence>
<dbReference type="InterPro" id="IPR003374">
    <property type="entry name" value="ApbE-like_sf"/>
</dbReference>
<evidence type="ECO:0000256" key="13">
    <source>
        <dbReference type="ARBA" id="ARBA00023139"/>
    </source>
</evidence>
<evidence type="ECO:0000256" key="8">
    <source>
        <dbReference type="ARBA" id="ARBA00022723"/>
    </source>
</evidence>
<keyword evidence="9" id="KW-0732">Signal</keyword>
<keyword evidence="5" id="KW-0997">Cell inner membrane</keyword>
<dbReference type="InterPro" id="IPR024932">
    <property type="entry name" value="ApbE"/>
</dbReference>
<evidence type="ECO:0000256" key="6">
    <source>
        <dbReference type="ARBA" id="ARBA00022630"/>
    </source>
</evidence>
<comment type="subcellular location">
    <subcellularLocation>
        <location evidence="17">Cell inner membrane</location>
        <topology evidence="17">Lipid-anchor</topology>
        <orientation evidence="17">Periplasmic side</orientation>
    </subcellularLocation>
</comment>
<reference evidence="20 21" key="1">
    <citation type="submission" date="2018-05" db="EMBL/GenBank/DDBJ databases">
        <title>Genomic Encyclopedia of Type Strains, Phase IV (KMG-IV): sequencing the most valuable type-strain genomes for metagenomic binning, comparative biology and taxonomic classification.</title>
        <authorList>
            <person name="Goeker M."/>
        </authorList>
    </citation>
    <scope>NUCLEOTIDE SEQUENCE [LARGE SCALE GENOMIC DNA]</scope>
    <source>
        <strain evidence="20 21">DSM 14263</strain>
    </source>
</reference>
<evidence type="ECO:0000256" key="19">
    <source>
        <dbReference type="PIRSR" id="PIRSR006268-2"/>
    </source>
</evidence>
<dbReference type="EMBL" id="QGHC01000003">
    <property type="protein sequence ID" value="PWK92119.1"/>
    <property type="molecule type" value="Genomic_DNA"/>
</dbReference>
<keyword evidence="10 18" id="KW-0274">FAD</keyword>
<feature type="binding site" evidence="19">
    <location>
        <position position="162"/>
    </location>
    <ligand>
        <name>Mg(2+)</name>
        <dbReference type="ChEBI" id="CHEBI:18420"/>
    </ligand>
</feature>
<dbReference type="Pfam" id="PF02424">
    <property type="entry name" value="ApbE"/>
    <property type="match status" value="1"/>
</dbReference>
<evidence type="ECO:0000256" key="12">
    <source>
        <dbReference type="ARBA" id="ARBA00023136"/>
    </source>
</evidence>
<keyword evidence="11 18" id="KW-0460">Magnesium</keyword>
<dbReference type="SUPFAM" id="SSF143631">
    <property type="entry name" value="ApbE-like"/>
    <property type="match status" value="1"/>
</dbReference>
<dbReference type="PANTHER" id="PTHR30040">
    <property type="entry name" value="THIAMINE BIOSYNTHESIS LIPOPROTEIN APBE"/>
    <property type="match status" value="1"/>
</dbReference>
<dbReference type="Gene3D" id="3.10.520.10">
    <property type="entry name" value="ApbE-like domains"/>
    <property type="match status" value="1"/>
</dbReference>
<evidence type="ECO:0000256" key="18">
    <source>
        <dbReference type="PIRNR" id="PIRNR006268"/>
    </source>
</evidence>
<feature type="binding site" evidence="19">
    <location>
        <position position="284"/>
    </location>
    <ligand>
        <name>Mg(2+)</name>
        <dbReference type="ChEBI" id="CHEBI:18420"/>
    </ligand>
</feature>
<keyword evidence="21" id="KW-1185">Reference proteome</keyword>
<keyword evidence="4" id="KW-1003">Cell membrane</keyword>
<evidence type="ECO:0000256" key="7">
    <source>
        <dbReference type="ARBA" id="ARBA00022679"/>
    </source>
</evidence>
<dbReference type="GO" id="GO:0005886">
    <property type="term" value="C:plasma membrane"/>
    <property type="evidence" value="ECO:0007669"/>
    <property type="project" value="UniProtKB-SubCell"/>
</dbReference>
<gene>
    <name evidence="20" type="ORF">C7456_103238</name>
</gene>